<evidence type="ECO:0000313" key="12">
    <source>
        <dbReference type="Proteomes" id="UP000613740"/>
    </source>
</evidence>
<dbReference type="OrthoDB" id="10264149at2759"/>
<dbReference type="InterPro" id="IPR015433">
    <property type="entry name" value="PI3/4_kinase"/>
</dbReference>
<dbReference type="InterPro" id="IPR001263">
    <property type="entry name" value="PI3K_accessory_dom"/>
</dbReference>
<dbReference type="PROSITE" id="PS51545">
    <property type="entry name" value="PIK_HELICAL"/>
    <property type="match status" value="1"/>
</dbReference>
<dbReference type="Pfam" id="PF00454">
    <property type="entry name" value="PI3_PI4_kinase"/>
    <property type="match status" value="1"/>
</dbReference>
<comment type="caution">
    <text evidence="11">The sequence shown here is derived from an EMBL/GenBank/DDBJ whole genome shotgun (WGS) entry which is preliminary data.</text>
</comment>
<evidence type="ECO:0000256" key="7">
    <source>
        <dbReference type="ARBA" id="ARBA00022840"/>
    </source>
</evidence>
<dbReference type="EMBL" id="JAEHOD010000028">
    <property type="protein sequence ID" value="KAG2445055.1"/>
    <property type="molecule type" value="Genomic_DNA"/>
</dbReference>
<dbReference type="PROSITE" id="PS00915">
    <property type="entry name" value="PI3_4_KINASE_1"/>
    <property type="match status" value="1"/>
</dbReference>
<dbReference type="GO" id="GO:0005524">
    <property type="term" value="F:ATP binding"/>
    <property type="evidence" value="ECO:0007669"/>
    <property type="project" value="UniProtKB-KW"/>
</dbReference>
<dbReference type="Gene3D" id="3.30.1010.10">
    <property type="entry name" value="Phosphatidylinositol 3-kinase Catalytic Subunit, Chain A, domain 4"/>
    <property type="match status" value="1"/>
</dbReference>
<dbReference type="Gene3D" id="1.25.40.70">
    <property type="entry name" value="Phosphatidylinositol 3-kinase, accessory domain (PIK)"/>
    <property type="match status" value="1"/>
</dbReference>
<gene>
    <name evidence="11" type="ORF">HYH02_008923</name>
</gene>
<evidence type="ECO:0000313" key="11">
    <source>
        <dbReference type="EMBL" id="KAG2445055.1"/>
    </source>
</evidence>
<sequence>MPAADYLLEYRSSWAQSLAALRPVEEQKVELLLQLCAQPTSSEEDGSQEQLTIREVAANLLPLISFVLKSGGQRVDLVMPEVARQLPLLTTGWAEPVSDPEALEKLFGEVFTALRSVVRHKGIKASWRQVLSAAVGDLLIRLAKAVLRMPADSPAASSSSSAAPLQPGAPALVMLRTLTRSDAFASAAGLPLLPVDAEVLLTWLVENVLPQGGKVPQPSPAAAAPPAGSRAAVAAAAAGDERVLLLAAALVRTMLGSGEAAALLQQGGAAAEAAATKQRSLLTTLLTWSMGLIRGVLAKLLQPATGVDAISAAVLSGKQPAPQQEAPGAGGAAITRAAARLAASAMRGLLLLRPQEAAGGALPAAARAQLLEVISMMLDMSEACVSAALEIGAQAASSDKMLDTASYILEDCSSLIITAAREAAHAAAAATLPNGSPSKPGAPGGAAAADVGIVFSRLKAILLAAAALVGPASAAEGGWSGFWAWDVSRPLTASYAGAATSASAAAAKPPGWGAQRLCCNVAESLTCGLAASYLAGNRAYVSALLLLPLSLPDGGTAAATNEAEVLSLAMGRLFVLLRGDEGVAQRMVPLLTDVLGQGLAMGAGAGTGVAAANGGAAASTGGSSAVVALQASVVQTLAAMASCSVREERTTTWAYGQISDVLLRLLLESRHPASPAAALAAAAKGPGAGALSAGLLTLAKGMRRAPSSARRDLRSRLLVQFSELALRAGAQGAAGTAAVAELGALLPAVAEACEAAEEGLGGLGFMPSTSRLSLNGAASVGRGGGGGGKLTSMTSSVGAQKADIATVKLLRNLWLYCALFGLTKPAAAPEQLAAAGRIAAVTPMILLADGAFSEQDVAEQLKAELGDRLRLAGEAVASPARLRASLQSALGVAVGGNPQPPPDTNMQAYLLAVATAELCRAKHAPRVLDAEYSPISMPLMYLQSADPAKSDAAWYTVIAEKSFEVYLARLKAEAAAAVAAADRGTMAPVPNAPRRPSYTGLPASPSGGGVRVAPAPLNGGAATVHATSASPFASSAWPGDDTAAGGDGDGDADGDEAADGPVSETGVELLVGGAAGGASSSVVNAAIAAAAECERCLEALAVALIRHLGVSGGHQDGMAPLSSTVADRLLKRLLEAYSPIYWSHACVAALLGELETEEGVDHPLSEVQGASNLTSPAYEAGVGAGASGGGPVWRWLKSWVYAAARAAPTRTEAMLHQFLGQSSVAAYTLGGDGAVGGGAANAILAGVGGGGGGGAAQRANSLQAAAEHHRAHVAALRRAADLLAICADARRRAAGGAGAGVAADGTMALCRKLFFAGAVVGVQFSAGGPSAGPTIVAEKVLAALEEALAAAHTNVRMLEQRYLGAAAFLAREAAEAAEAALVGSEAHALAYRLLQSLCTAPLKRFTPDMMGLAVFAWTWITTAGPAWLVPLVSRTAAVWSSTVDRGLGLFSGAWTPDASGGAVAAAAAEDGSGSGFVSAAGPPSAEEAALLAALSCHHQWVAFLFEMWSSAGDRTDAEQRALALVFDRLLHHSLSNPERLSSHPAAAAPLFRLLQLTLAFCQHCARMRPAGAPVPPSHALLYDRVLRAGLLWFAHAPSFTARMSQRQAEEQHAAVSDFAALLGAMGPAAWPVVSASAVYDRYRDGQSAIEAAGWPSNTVPVSSVVWGAGAKGLRTADAASLLSALCRNEVARLTVWARPLAAATAASSSAAGAVLGLSPALVKIAWMVSPKLAVAVVQRCPAPASNAAGGDAAHRTLEKLLIEAASEPRVQELPEAALFLATPEAARANAPHLAALATWAPAGAVEGLQLMAGPALLHAGVKAYALRCLHATAPAKVAFFLPQLVQALRNDADGATARFLLDTAVRDDLFLHQLIWALVTEERPPPEEFNPEVKRSGWQPPADTGLWEPAARLKERVLSGMTAASAAYWNAENDYFNQVTSISGILKKLEPDERRAKIRSVLQTFSPSRPDLYVPTNPDCRVLAHIPESGTPMQSAAKVPILVAFKVEQQQPAPLPPITRSLACIFKVGDDCRQDVLALQVISILKGAFRNAGLDLYLCPYGCIPTGYGRGVIEVVPHTKSRAALGELSDRGLHEIFVSQFGPPGTPAFERARHNFIVSEAAYAVASFILQAKDRHNGNLLIDSSGRLVHIDFGFILEISPGGNMGFESAAFKLSHEMTQLLDPGGLRNSAHFRLFEELVVRGYLAARTVAEPIIATVALMADSGLPCFGHGKPLPHLRRRFHLEMSEGQAAAFMRAAIADAYQKWTTGFYDYIQNLQNRIPY</sequence>
<name>A0A836B1N1_9CHLO</name>
<keyword evidence="7" id="KW-0067">ATP-binding</keyword>
<evidence type="ECO:0000259" key="10">
    <source>
        <dbReference type="PROSITE" id="PS51545"/>
    </source>
</evidence>
<dbReference type="InterPro" id="IPR018936">
    <property type="entry name" value="PI3/4_kinase_CS"/>
</dbReference>
<dbReference type="EC" id="2.7.1.67" evidence="3"/>
<dbReference type="InterPro" id="IPR011009">
    <property type="entry name" value="Kinase-like_dom_sf"/>
</dbReference>
<dbReference type="GO" id="GO:0048015">
    <property type="term" value="P:phosphatidylinositol-mediated signaling"/>
    <property type="evidence" value="ECO:0007669"/>
    <property type="project" value="TreeGrafter"/>
</dbReference>
<dbReference type="InterPro" id="IPR045495">
    <property type="entry name" value="PI4K_N"/>
</dbReference>
<keyword evidence="6" id="KW-0418">Kinase</keyword>
<dbReference type="GO" id="GO:0004430">
    <property type="term" value="F:1-phosphatidylinositol 4-kinase activity"/>
    <property type="evidence" value="ECO:0007669"/>
    <property type="project" value="UniProtKB-EC"/>
</dbReference>
<dbReference type="SMART" id="SM00145">
    <property type="entry name" value="PI3Ka"/>
    <property type="match status" value="1"/>
</dbReference>
<dbReference type="PANTHER" id="PTHR10048:SF15">
    <property type="entry name" value="PHOSPHATIDYLINOSITOL 4-KINASE ALPHA"/>
    <property type="match status" value="1"/>
</dbReference>
<dbReference type="InterPro" id="IPR000403">
    <property type="entry name" value="PI3/4_kinase_cat_dom"/>
</dbReference>
<feature type="region of interest" description="Disordered" evidence="8">
    <location>
        <begin position="986"/>
        <end position="1014"/>
    </location>
</feature>
<dbReference type="Gene3D" id="1.10.1070.11">
    <property type="entry name" value="Phosphatidylinositol 3-/4-kinase, catalytic domain"/>
    <property type="match status" value="1"/>
</dbReference>
<evidence type="ECO:0000256" key="5">
    <source>
        <dbReference type="ARBA" id="ARBA00022741"/>
    </source>
</evidence>
<accession>A0A836B1N1</accession>
<dbReference type="Pfam" id="PF00613">
    <property type="entry name" value="PI3Ka"/>
    <property type="match status" value="1"/>
</dbReference>
<reference evidence="11" key="1">
    <citation type="journal article" date="2020" name="bioRxiv">
        <title>Comparative genomics of Chlamydomonas.</title>
        <authorList>
            <person name="Craig R.J."/>
            <person name="Hasan A.R."/>
            <person name="Ness R.W."/>
            <person name="Keightley P.D."/>
        </authorList>
    </citation>
    <scope>NUCLEOTIDE SEQUENCE</scope>
    <source>
        <strain evidence="11">CCAP 11/173</strain>
    </source>
</reference>
<feature type="domain" description="PI3K/PI4K catalytic" evidence="9">
    <location>
        <begin position="1986"/>
        <end position="2267"/>
    </location>
</feature>
<evidence type="ECO:0000256" key="2">
    <source>
        <dbReference type="ARBA" id="ARBA00006209"/>
    </source>
</evidence>
<dbReference type="GO" id="GO:0005886">
    <property type="term" value="C:plasma membrane"/>
    <property type="evidence" value="ECO:0007669"/>
    <property type="project" value="TreeGrafter"/>
</dbReference>
<dbReference type="SMART" id="SM00146">
    <property type="entry name" value="PI3Kc"/>
    <property type="match status" value="1"/>
</dbReference>
<keyword evidence="12" id="KW-1185">Reference proteome</keyword>
<dbReference type="CDD" id="cd05167">
    <property type="entry name" value="PI4Kc_III_alpha"/>
    <property type="match status" value="1"/>
</dbReference>
<dbReference type="PANTHER" id="PTHR10048">
    <property type="entry name" value="PHOSPHATIDYLINOSITOL KINASE"/>
    <property type="match status" value="1"/>
</dbReference>
<keyword evidence="4" id="KW-0808">Transferase</keyword>
<evidence type="ECO:0000256" key="6">
    <source>
        <dbReference type="ARBA" id="ARBA00022777"/>
    </source>
</evidence>
<dbReference type="SUPFAM" id="SSF48371">
    <property type="entry name" value="ARM repeat"/>
    <property type="match status" value="1"/>
</dbReference>
<comment type="catalytic activity">
    <reaction evidence="1">
        <text>a 1,2-diacyl-sn-glycero-3-phospho-(1D-myo-inositol) + ATP = a 1,2-diacyl-sn-glycero-3-phospho-(1D-myo-inositol 4-phosphate) + ADP + H(+)</text>
        <dbReference type="Rhea" id="RHEA:19877"/>
        <dbReference type="ChEBI" id="CHEBI:15378"/>
        <dbReference type="ChEBI" id="CHEBI:30616"/>
        <dbReference type="ChEBI" id="CHEBI:57880"/>
        <dbReference type="ChEBI" id="CHEBI:58178"/>
        <dbReference type="ChEBI" id="CHEBI:456216"/>
        <dbReference type="EC" id="2.7.1.67"/>
    </reaction>
</comment>
<evidence type="ECO:0000259" key="9">
    <source>
        <dbReference type="PROSITE" id="PS50290"/>
    </source>
</evidence>
<protein>
    <recommendedName>
        <fullName evidence="3">1-phosphatidylinositol 4-kinase</fullName>
        <ecNumber evidence="3">2.7.1.67</ecNumber>
    </recommendedName>
</protein>
<evidence type="ECO:0000256" key="8">
    <source>
        <dbReference type="SAM" id="MobiDB-lite"/>
    </source>
</evidence>
<dbReference type="FunFam" id="3.30.1010.10:FF:000014">
    <property type="entry name" value="Phosphatidylinositol 4-kinase STT4"/>
    <property type="match status" value="1"/>
</dbReference>
<dbReference type="GO" id="GO:0046854">
    <property type="term" value="P:phosphatidylinositol phosphate biosynthetic process"/>
    <property type="evidence" value="ECO:0007669"/>
    <property type="project" value="InterPro"/>
</dbReference>
<dbReference type="GO" id="GO:0005737">
    <property type="term" value="C:cytoplasm"/>
    <property type="evidence" value="ECO:0007669"/>
    <property type="project" value="TreeGrafter"/>
</dbReference>
<proteinExistence type="inferred from homology"/>
<evidence type="ECO:0000256" key="4">
    <source>
        <dbReference type="ARBA" id="ARBA00022679"/>
    </source>
</evidence>
<evidence type="ECO:0000256" key="3">
    <source>
        <dbReference type="ARBA" id="ARBA00012169"/>
    </source>
</evidence>
<dbReference type="InterPro" id="IPR036940">
    <property type="entry name" value="PI3/4_kinase_cat_sf"/>
</dbReference>
<feature type="domain" description="PIK helical" evidence="10">
    <location>
        <begin position="1731"/>
        <end position="1901"/>
    </location>
</feature>
<dbReference type="Proteomes" id="UP000613740">
    <property type="component" value="Unassembled WGS sequence"/>
</dbReference>
<feature type="region of interest" description="Disordered" evidence="8">
    <location>
        <begin position="1031"/>
        <end position="1061"/>
    </location>
</feature>
<dbReference type="FunFam" id="1.10.1070.11:FF:000012">
    <property type="entry name" value="Phosphatidylinositol 4-kinase alpha 1"/>
    <property type="match status" value="1"/>
</dbReference>
<organism evidence="11 12">
    <name type="scientific">Chlamydomonas schloesseri</name>
    <dbReference type="NCBI Taxonomy" id="2026947"/>
    <lineage>
        <taxon>Eukaryota</taxon>
        <taxon>Viridiplantae</taxon>
        <taxon>Chlorophyta</taxon>
        <taxon>core chlorophytes</taxon>
        <taxon>Chlorophyceae</taxon>
        <taxon>CS clade</taxon>
        <taxon>Chlamydomonadales</taxon>
        <taxon>Chlamydomonadaceae</taxon>
        <taxon>Chlamydomonas</taxon>
    </lineage>
</organism>
<dbReference type="Pfam" id="PF19274">
    <property type="entry name" value="PI4K_N"/>
    <property type="match status" value="2"/>
</dbReference>
<dbReference type="InterPro" id="IPR042236">
    <property type="entry name" value="PI3K_accessory_sf"/>
</dbReference>
<dbReference type="PROSITE" id="PS50290">
    <property type="entry name" value="PI3_4_KINASE_3"/>
    <property type="match status" value="1"/>
</dbReference>
<dbReference type="InterPro" id="IPR016024">
    <property type="entry name" value="ARM-type_fold"/>
</dbReference>
<evidence type="ECO:0000256" key="1">
    <source>
        <dbReference type="ARBA" id="ARBA00001686"/>
    </source>
</evidence>
<keyword evidence="5" id="KW-0547">Nucleotide-binding</keyword>
<comment type="similarity">
    <text evidence="2">Belongs to the PI3/PI4-kinase family. Type III PI4K subfamily.</text>
</comment>
<feature type="compositionally biased region" description="Acidic residues" evidence="8">
    <location>
        <begin position="1048"/>
        <end position="1058"/>
    </location>
</feature>
<dbReference type="SUPFAM" id="SSF56112">
    <property type="entry name" value="Protein kinase-like (PK-like)"/>
    <property type="match status" value="1"/>
</dbReference>